<name>A0A7Y6A4G2_9CELL</name>
<proteinExistence type="predicted"/>
<keyword evidence="2" id="KW-1185">Reference proteome</keyword>
<dbReference type="AlphaFoldDB" id="A0A7Y6A4G2"/>
<evidence type="ECO:0000313" key="2">
    <source>
        <dbReference type="Proteomes" id="UP000565724"/>
    </source>
</evidence>
<gene>
    <name evidence="1" type="ORF">HP550_20355</name>
</gene>
<protein>
    <recommendedName>
        <fullName evidence="3">LysM domain-containing protein</fullName>
    </recommendedName>
</protein>
<reference evidence="1 2" key="1">
    <citation type="submission" date="2020-05" db="EMBL/GenBank/DDBJ databases">
        <title>Genome Sequencing of Type Strains.</title>
        <authorList>
            <person name="Lemaire J.F."/>
            <person name="Inderbitzin P."/>
            <person name="Gregorio O.A."/>
            <person name="Collins S.B."/>
            <person name="Wespe N."/>
            <person name="Knight-Connoni V."/>
        </authorList>
    </citation>
    <scope>NUCLEOTIDE SEQUENCE [LARGE SCALE GENOMIC DNA]</scope>
    <source>
        <strain evidence="1 2">ATCC 25174</strain>
    </source>
</reference>
<sequence length="107" mass="11810">MSIASFGPSSRYNAVPVLTWTGEDGTVEVYLGRRILPAVDRHVAAEHRRVRRGERPDTIADDSYGDPELWWRIVDATGEADPAQISDVDGRLLMVPLPLEVSDDGHA</sequence>
<comment type="caution">
    <text evidence="1">The sequence shown here is derived from an EMBL/GenBank/DDBJ whole genome shotgun (WGS) entry which is preliminary data.</text>
</comment>
<accession>A0A7Y6A4G2</accession>
<evidence type="ECO:0000313" key="1">
    <source>
        <dbReference type="EMBL" id="NUU19603.1"/>
    </source>
</evidence>
<dbReference type="Proteomes" id="UP000565724">
    <property type="component" value="Unassembled WGS sequence"/>
</dbReference>
<organism evidence="1 2">
    <name type="scientific">Cellulomonas humilata</name>
    <dbReference type="NCBI Taxonomy" id="144055"/>
    <lineage>
        <taxon>Bacteria</taxon>
        <taxon>Bacillati</taxon>
        <taxon>Actinomycetota</taxon>
        <taxon>Actinomycetes</taxon>
        <taxon>Micrococcales</taxon>
        <taxon>Cellulomonadaceae</taxon>
        <taxon>Cellulomonas</taxon>
    </lineage>
</organism>
<dbReference type="EMBL" id="JABMCI010000071">
    <property type="protein sequence ID" value="NUU19603.1"/>
    <property type="molecule type" value="Genomic_DNA"/>
</dbReference>
<evidence type="ECO:0008006" key="3">
    <source>
        <dbReference type="Google" id="ProtNLM"/>
    </source>
</evidence>
<dbReference type="RefSeq" id="WP_175349521.1">
    <property type="nucleotide sequence ID" value="NZ_JABMCI010000071.1"/>
</dbReference>